<sequence>MKSFGSLLVGWGLAQHNFYFGSAVLIAGLALIAFKLMTEPYPDEEEEK</sequence>
<comment type="caution">
    <text evidence="2">The sequence shown here is derived from an EMBL/GenBank/DDBJ whole genome shotgun (WGS) entry which is preliminary data.</text>
</comment>
<accession>A0A848C3M7</accession>
<protein>
    <submittedName>
        <fullName evidence="2">Uncharacterized protein</fullName>
    </submittedName>
</protein>
<organism evidence="2 3">
    <name type="scientific">Ligilactobacillus agilis</name>
    <dbReference type="NCBI Taxonomy" id="1601"/>
    <lineage>
        <taxon>Bacteria</taxon>
        <taxon>Bacillati</taxon>
        <taxon>Bacillota</taxon>
        <taxon>Bacilli</taxon>
        <taxon>Lactobacillales</taxon>
        <taxon>Lactobacillaceae</taxon>
        <taxon>Ligilactobacillus</taxon>
    </lineage>
</organism>
<reference evidence="2 3" key="1">
    <citation type="submission" date="2020-04" db="EMBL/GenBank/DDBJ databases">
        <authorList>
            <person name="Hitch T.C.A."/>
            <person name="Wylensek D."/>
            <person name="Clavel T."/>
        </authorList>
    </citation>
    <scope>NUCLEOTIDE SEQUENCE [LARGE SCALE GENOMIC DNA]</scope>
    <source>
        <strain evidence="2 3">WCA-389-WT-5H1</strain>
    </source>
</reference>
<name>A0A848C3M7_9LACO</name>
<keyword evidence="1" id="KW-0812">Transmembrane</keyword>
<dbReference type="Proteomes" id="UP000563853">
    <property type="component" value="Unassembled WGS sequence"/>
</dbReference>
<keyword evidence="1" id="KW-1133">Transmembrane helix</keyword>
<evidence type="ECO:0000256" key="1">
    <source>
        <dbReference type="SAM" id="Phobius"/>
    </source>
</evidence>
<evidence type="ECO:0000313" key="3">
    <source>
        <dbReference type="Proteomes" id="UP000563853"/>
    </source>
</evidence>
<dbReference type="RefSeq" id="WP_170091054.1">
    <property type="nucleotide sequence ID" value="NZ_JABAFP010000002.1"/>
</dbReference>
<evidence type="ECO:0000313" key="2">
    <source>
        <dbReference type="EMBL" id="NME41321.1"/>
    </source>
</evidence>
<dbReference type="EMBL" id="JABAFP010000002">
    <property type="protein sequence ID" value="NME41321.1"/>
    <property type="molecule type" value="Genomic_DNA"/>
</dbReference>
<proteinExistence type="predicted"/>
<dbReference type="AlphaFoldDB" id="A0A848C3M7"/>
<feature type="transmembrane region" description="Helical" evidence="1">
    <location>
        <begin position="18"/>
        <end position="38"/>
    </location>
</feature>
<keyword evidence="1" id="KW-0472">Membrane</keyword>
<gene>
    <name evidence="2" type="ORF">HF863_00770</name>
</gene>